<name>A0ACC1RYA4_9APHY</name>
<accession>A0ACC1RYA4</accession>
<evidence type="ECO:0000313" key="1">
    <source>
        <dbReference type="EMBL" id="KAJ3528149.1"/>
    </source>
</evidence>
<protein>
    <submittedName>
        <fullName evidence="1">Uncharacterized protein</fullName>
    </submittedName>
</protein>
<organism evidence="1 2">
    <name type="scientific">Phlebia brevispora</name>
    <dbReference type="NCBI Taxonomy" id="194682"/>
    <lineage>
        <taxon>Eukaryota</taxon>
        <taxon>Fungi</taxon>
        <taxon>Dikarya</taxon>
        <taxon>Basidiomycota</taxon>
        <taxon>Agaricomycotina</taxon>
        <taxon>Agaricomycetes</taxon>
        <taxon>Polyporales</taxon>
        <taxon>Meruliaceae</taxon>
        <taxon>Phlebia</taxon>
    </lineage>
</organism>
<sequence>MWREGECAAGKFVGEVEVEDIMEAVLEQRGVTGAWIREVLEEEGYWGYSCLLLCTDWTLHSSPTPAHPSYRLITALRLYVVFSQRAHDQTFDGEGGLDEWRRVIAGEREIISPENENEWRALLLRLCSEMAQRARAGMKQAEGSLPVSGEPPAWLEWMLKNIRLLWLEELEVAEAVAQSIESNEEF</sequence>
<keyword evidence="2" id="KW-1185">Reference proteome</keyword>
<dbReference type="EMBL" id="JANHOG010002039">
    <property type="protein sequence ID" value="KAJ3528149.1"/>
    <property type="molecule type" value="Genomic_DNA"/>
</dbReference>
<reference evidence="1" key="1">
    <citation type="submission" date="2022-07" db="EMBL/GenBank/DDBJ databases">
        <title>Genome Sequence of Phlebia brevispora.</title>
        <authorList>
            <person name="Buettner E."/>
        </authorList>
    </citation>
    <scope>NUCLEOTIDE SEQUENCE</scope>
    <source>
        <strain evidence="1">MPL23</strain>
    </source>
</reference>
<gene>
    <name evidence="1" type="ORF">NM688_g8032</name>
</gene>
<comment type="caution">
    <text evidence="1">The sequence shown here is derived from an EMBL/GenBank/DDBJ whole genome shotgun (WGS) entry which is preliminary data.</text>
</comment>
<evidence type="ECO:0000313" key="2">
    <source>
        <dbReference type="Proteomes" id="UP001148662"/>
    </source>
</evidence>
<dbReference type="Proteomes" id="UP001148662">
    <property type="component" value="Unassembled WGS sequence"/>
</dbReference>
<proteinExistence type="predicted"/>